<dbReference type="RefSeq" id="WP_283238482.1">
    <property type="nucleotide sequence ID" value="NZ_JASGBP010000002.1"/>
</dbReference>
<name>A0ABT6XNX8_9FLAO</name>
<evidence type="ECO:0000313" key="3">
    <source>
        <dbReference type="Proteomes" id="UP001230035"/>
    </source>
</evidence>
<protein>
    <recommendedName>
        <fullName evidence="4">Fam-a protein</fullName>
    </recommendedName>
</protein>
<feature type="chain" id="PRO_5047177488" description="Fam-a protein" evidence="1">
    <location>
        <begin position="22"/>
        <end position="127"/>
    </location>
</feature>
<evidence type="ECO:0000313" key="2">
    <source>
        <dbReference type="EMBL" id="MDI9256796.1"/>
    </source>
</evidence>
<reference evidence="2 3" key="1">
    <citation type="submission" date="2023-05" db="EMBL/GenBank/DDBJ databases">
        <title>Flavobacterium sedimenti sp. nov., isolated from the sediment.</title>
        <authorList>
            <person name="Wu N."/>
        </authorList>
    </citation>
    <scope>NUCLEOTIDE SEQUENCE [LARGE SCALE GENOMIC DNA]</scope>
    <source>
        <strain evidence="2 3">YZ-48</strain>
    </source>
</reference>
<organism evidence="2 3">
    <name type="scientific">Flavobacterium sedimenticola</name>
    <dbReference type="NCBI Taxonomy" id="3043286"/>
    <lineage>
        <taxon>Bacteria</taxon>
        <taxon>Pseudomonadati</taxon>
        <taxon>Bacteroidota</taxon>
        <taxon>Flavobacteriia</taxon>
        <taxon>Flavobacteriales</taxon>
        <taxon>Flavobacteriaceae</taxon>
        <taxon>Flavobacterium</taxon>
    </lineage>
</organism>
<feature type="signal peptide" evidence="1">
    <location>
        <begin position="1"/>
        <end position="21"/>
    </location>
</feature>
<comment type="caution">
    <text evidence="2">The sequence shown here is derived from an EMBL/GenBank/DDBJ whole genome shotgun (WGS) entry which is preliminary data.</text>
</comment>
<keyword evidence="3" id="KW-1185">Reference proteome</keyword>
<sequence length="127" mass="14463">MKAICIYYTFLAVVSINATHANTIIPRANHSLKNSIKWNSEKFKKPEVYSDDNTAISLMTPYKKTIDEVIAEDRKIIGNITNDKTQSEIERTILENNSITESTNTDAFFPLENTIQKTPPIQMLIKL</sequence>
<keyword evidence="1" id="KW-0732">Signal</keyword>
<evidence type="ECO:0008006" key="4">
    <source>
        <dbReference type="Google" id="ProtNLM"/>
    </source>
</evidence>
<accession>A0ABT6XNX8</accession>
<evidence type="ECO:0000256" key="1">
    <source>
        <dbReference type="SAM" id="SignalP"/>
    </source>
</evidence>
<dbReference type="EMBL" id="JASGBP010000002">
    <property type="protein sequence ID" value="MDI9256796.1"/>
    <property type="molecule type" value="Genomic_DNA"/>
</dbReference>
<dbReference type="Proteomes" id="UP001230035">
    <property type="component" value="Unassembled WGS sequence"/>
</dbReference>
<gene>
    <name evidence="2" type="ORF">QHT84_05145</name>
</gene>
<proteinExistence type="predicted"/>